<evidence type="ECO:0000313" key="3">
    <source>
        <dbReference type="Proteomes" id="UP000007800"/>
    </source>
</evidence>
<name>C5LPN2_PERM5</name>
<dbReference type="GeneID" id="9058911"/>
<feature type="signal peptide" evidence="1">
    <location>
        <begin position="1"/>
        <end position="18"/>
    </location>
</feature>
<organism evidence="3">
    <name type="scientific">Perkinsus marinus (strain ATCC 50983 / TXsc)</name>
    <dbReference type="NCBI Taxonomy" id="423536"/>
    <lineage>
        <taxon>Eukaryota</taxon>
        <taxon>Sar</taxon>
        <taxon>Alveolata</taxon>
        <taxon>Perkinsozoa</taxon>
        <taxon>Perkinsea</taxon>
        <taxon>Perkinsida</taxon>
        <taxon>Perkinsidae</taxon>
        <taxon>Perkinsus</taxon>
    </lineage>
</organism>
<evidence type="ECO:0000313" key="2">
    <source>
        <dbReference type="EMBL" id="EER01352.1"/>
    </source>
</evidence>
<dbReference type="AlphaFoldDB" id="C5LPN2"/>
<protein>
    <submittedName>
        <fullName evidence="2">Uncharacterized protein</fullName>
    </submittedName>
</protein>
<gene>
    <name evidence="2" type="ORF">Pmar_PMAR004225</name>
</gene>
<dbReference type="Proteomes" id="UP000007800">
    <property type="component" value="Unassembled WGS sequence"/>
</dbReference>
<dbReference type="RefSeq" id="XP_002768634.1">
    <property type="nucleotide sequence ID" value="XM_002768588.1"/>
</dbReference>
<reference evidence="2 3" key="1">
    <citation type="submission" date="2008-07" db="EMBL/GenBank/DDBJ databases">
        <authorList>
            <person name="El-Sayed N."/>
            <person name="Caler E."/>
            <person name="Inman J."/>
            <person name="Amedeo P."/>
            <person name="Hass B."/>
            <person name="Wortman J."/>
        </authorList>
    </citation>
    <scope>NUCLEOTIDE SEQUENCE [LARGE SCALE GENOMIC DNA]</scope>
    <source>
        <strain evidence="3">ATCC 50983 / TXsc</strain>
    </source>
</reference>
<keyword evidence="3" id="KW-1185">Reference proteome</keyword>
<feature type="chain" id="PRO_5002955186" evidence="1">
    <location>
        <begin position="19"/>
        <end position="58"/>
    </location>
</feature>
<sequence>MKLFCVLYIIALGHITVGDDLSDKSKNRPLSSLVLDPRSETKHLANLPDVLDCSHIQR</sequence>
<dbReference type="InParanoid" id="C5LPN2"/>
<keyword evidence="1" id="KW-0732">Signal</keyword>
<accession>C5LPN2</accession>
<evidence type="ECO:0000256" key="1">
    <source>
        <dbReference type="SAM" id="SignalP"/>
    </source>
</evidence>
<dbReference type="EMBL" id="GG684180">
    <property type="protein sequence ID" value="EER01352.1"/>
    <property type="molecule type" value="Genomic_DNA"/>
</dbReference>
<proteinExistence type="predicted"/>